<comment type="similarity">
    <text evidence="3">Belongs to the ribose 5-phosphate isomerase family.</text>
</comment>
<dbReference type="InterPro" id="IPR020672">
    <property type="entry name" value="Ribose5P_isomerase_typA_subgr"/>
</dbReference>
<comment type="catalytic activity">
    <reaction evidence="1 3">
        <text>aldehydo-D-ribose 5-phosphate = D-ribulose 5-phosphate</text>
        <dbReference type="Rhea" id="RHEA:14657"/>
        <dbReference type="ChEBI" id="CHEBI:58121"/>
        <dbReference type="ChEBI" id="CHEBI:58273"/>
        <dbReference type="EC" id="5.3.1.6"/>
    </reaction>
</comment>
<gene>
    <name evidence="3" type="primary">rpiA</name>
    <name evidence="4" type="ordered locus">Mfer_0005</name>
</gene>
<dbReference type="NCBIfam" id="TIGR00021">
    <property type="entry name" value="rpiA"/>
    <property type="match status" value="1"/>
</dbReference>
<dbReference type="EC" id="5.3.1.6" evidence="3"/>
<feature type="binding site" evidence="3">
    <location>
        <begin position="97"/>
        <end position="100"/>
    </location>
    <ligand>
        <name>substrate</name>
    </ligand>
</feature>
<accession>E3GWJ6</accession>
<dbReference type="GO" id="GO:0005829">
    <property type="term" value="C:cytosol"/>
    <property type="evidence" value="ECO:0007669"/>
    <property type="project" value="TreeGrafter"/>
</dbReference>
<dbReference type="SUPFAM" id="SSF75445">
    <property type="entry name" value="D-ribose-5-phosphate isomerase (RpiA), lid domain"/>
    <property type="match status" value="1"/>
</dbReference>
<dbReference type="Gene3D" id="3.40.50.1360">
    <property type="match status" value="1"/>
</dbReference>
<evidence type="ECO:0000256" key="1">
    <source>
        <dbReference type="ARBA" id="ARBA00001713"/>
    </source>
</evidence>
<evidence type="ECO:0000256" key="2">
    <source>
        <dbReference type="ARBA" id="ARBA00023235"/>
    </source>
</evidence>
<dbReference type="HAMAP" id="MF_00170">
    <property type="entry name" value="Rib_5P_isom_A"/>
    <property type="match status" value="1"/>
</dbReference>
<dbReference type="UniPathway" id="UPA00115">
    <property type="reaction ID" value="UER00412"/>
</dbReference>
<organism evidence="4 5">
    <name type="scientific">Methanothermus fervidus (strain ATCC 43054 / DSM 2088 / JCM 10308 / V24 S)</name>
    <dbReference type="NCBI Taxonomy" id="523846"/>
    <lineage>
        <taxon>Archaea</taxon>
        <taxon>Methanobacteriati</taxon>
        <taxon>Methanobacteriota</taxon>
        <taxon>Methanomada group</taxon>
        <taxon>Methanobacteria</taxon>
        <taxon>Methanobacteriales</taxon>
        <taxon>Methanothermaceae</taxon>
        <taxon>Methanothermus</taxon>
    </lineage>
</organism>
<dbReference type="NCBIfam" id="NF001924">
    <property type="entry name" value="PRK00702.1"/>
    <property type="match status" value="1"/>
</dbReference>
<dbReference type="EMBL" id="CP002278">
    <property type="protein sequence ID" value="ADP76810.1"/>
    <property type="molecule type" value="Genomic_DNA"/>
</dbReference>
<dbReference type="KEGG" id="mfv:Mfer_0005"/>
<comment type="subunit">
    <text evidence="3">Homodimer.</text>
</comment>
<feature type="binding site" evidence="3">
    <location>
        <begin position="29"/>
        <end position="32"/>
    </location>
    <ligand>
        <name>substrate</name>
    </ligand>
</feature>
<dbReference type="GO" id="GO:0006014">
    <property type="term" value="P:D-ribose metabolic process"/>
    <property type="evidence" value="ECO:0007669"/>
    <property type="project" value="TreeGrafter"/>
</dbReference>
<proteinExistence type="inferred from homology"/>
<dbReference type="GO" id="GO:0004751">
    <property type="term" value="F:ribose-5-phosphate isomerase activity"/>
    <property type="evidence" value="ECO:0007669"/>
    <property type="project" value="UniProtKB-UniRule"/>
</dbReference>
<feature type="active site" description="Proton acceptor" evidence="3">
    <location>
        <position position="106"/>
    </location>
</feature>
<dbReference type="STRING" id="523846.Mfer_0005"/>
<dbReference type="HOGENOM" id="CLU_056590_1_0_2"/>
<name>E3GWJ6_METFV</name>
<sequence>MDSRTLQKKLVGYEAAKRIKDGQVVGLGTGTTVRYFIEKLGEKIKERELDILGIPTSYQSFLLAKNCGIPLTTLEEHDVDIAIDGADEVDKKLNLIKGKGGAHTQEKIVDYSAKKFIVIVDESKIVDELGKSPVPVEVIPSSLRMVCENIKKLGGKPSLRFYKYTPWISDNGNFIIDVKFDSIGDPSRLEKELNNIPGVVENGIFSKNVDEVLVGTKNGIKVLK</sequence>
<protein>
    <recommendedName>
        <fullName evidence="3">Ribose-5-phosphate isomerase A</fullName>
        <ecNumber evidence="3">5.3.1.6</ecNumber>
    </recommendedName>
    <alternativeName>
        <fullName evidence="3">Phosphoriboisomerase A</fullName>
        <shortName evidence="3">PRI</shortName>
    </alternativeName>
</protein>
<keyword evidence="2 3" id="KW-0413">Isomerase</keyword>
<evidence type="ECO:0000313" key="4">
    <source>
        <dbReference type="EMBL" id="ADP76810.1"/>
    </source>
</evidence>
<dbReference type="GO" id="GO:0009052">
    <property type="term" value="P:pentose-phosphate shunt, non-oxidative branch"/>
    <property type="evidence" value="ECO:0007669"/>
    <property type="project" value="UniProtKB-UniRule"/>
</dbReference>
<dbReference type="PANTHER" id="PTHR11934:SF0">
    <property type="entry name" value="RIBOSE-5-PHOSPHATE ISOMERASE"/>
    <property type="match status" value="1"/>
</dbReference>
<evidence type="ECO:0000313" key="5">
    <source>
        <dbReference type="Proteomes" id="UP000002315"/>
    </source>
</evidence>
<feature type="binding site" evidence="3">
    <location>
        <position position="124"/>
    </location>
    <ligand>
        <name>substrate</name>
    </ligand>
</feature>
<evidence type="ECO:0000256" key="3">
    <source>
        <dbReference type="HAMAP-Rule" id="MF_00170"/>
    </source>
</evidence>
<dbReference type="OrthoDB" id="19013at2157"/>
<comment type="function">
    <text evidence="3">Catalyzes the reversible conversion of ribose-5-phosphate to ribulose 5-phosphate.</text>
</comment>
<reference evidence="4 5" key="1">
    <citation type="journal article" date="2010" name="Stand. Genomic Sci.">
        <title>Complete genome sequence of Methanothermus fervidus type strain (V24S).</title>
        <authorList>
            <person name="Anderson I."/>
            <person name="Djao O.D."/>
            <person name="Misra M."/>
            <person name="Chertkov O."/>
            <person name="Nolan M."/>
            <person name="Lucas S."/>
            <person name="Lapidus A."/>
            <person name="Del Rio T.G."/>
            <person name="Tice H."/>
            <person name="Cheng J.F."/>
            <person name="Tapia R."/>
            <person name="Han C."/>
            <person name="Goodwin L."/>
            <person name="Pitluck S."/>
            <person name="Liolios K."/>
            <person name="Ivanova N."/>
            <person name="Mavromatis K."/>
            <person name="Mikhailova N."/>
            <person name="Pati A."/>
            <person name="Brambilla E."/>
            <person name="Chen A."/>
            <person name="Palaniappan K."/>
            <person name="Land M."/>
            <person name="Hauser L."/>
            <person name="Chang Y.J."/>
            <person name="Jeffries C.D."/>
            <person name="Sikorski J."/>
            <person name="Spring S."/>
            <person name="Rohde M."/>
            <person name="Eichinger K."/>
            <person name="Huber H."/>
            <person name="Wirth R."/>
            <person name="Goker M."/>
            <person name="Detter J.C."/>
            <person name="Woyke T."/>
            <person name="Bristow J."/>
            <person name="Eisen J.A."/>
            <person name="Markowitz V."/>
            <person name="Hugenholtz P."/>
            <person name="Klenk H.P."/>
            <person name="Kyrpides N.C."/>
        </authorList>
    </citation>
    <scope>NUCLEOTIDE SEQUENCE [LARGE SCALE GENOMIC DNA]</scope>
    <source>
        <strain evidence="5">ATCC 43054 / DSM 2088 / JCM 10308 / V24 S</strain>
    </source>
</reference>
<dbReference type="SUPFAM" id="SSF100950">
    <property type="entry name" value="NagB/RpiA/CoA transferase-like"/>
    <property type="match status" value="1"/>
</dbReference>
<dbReference type="Proteomes" id="UP000002315">
    <property type="component" value="Chromosome"/>
</dbReference>
<dbReference type="Pfam" id="PF06026">
    <property type="entry name" value="Rib_5-P_isom_A"/>
    <property type="match status" value="1"/>
</dbReference>
<dbReference type="PANTHER" id="PTHR11934">
    <property type="entry name" value="RIBOSE-5-PHOSPHATE ISOMERASE"/>
    <property type="match status" value="1"/>
</dbReference>
<feature type="binding site" evidence="3">
    <location>
        <begin position="84"/>
        <end position="87"/>
    </location>
    <ligand>
        <name>substrate</name>
    </ligand>
</feature>
<dbReference type="FunFam" id="3.40.50.1360:FF:000001">
    <property type="entry name" value="Ribose-5-phosphate isomerase A"/>
    <property type="match status" value="1"/>
</dbReference>
<comment type="pathway">
    <text evidence="3">Carbohydrate degradation; pentose phosphate pathway; D-ribose 5-phosphate from D-ribulose 5-phosphate (non-oxidative stage): step 1/1.</text>
</comment>
<dbReference type="AlphaFoldDB" id="E3GWJ6"/>
<dbReference type="InterPro" id="IPR004788">
    <property type="entry name" value="Ribose5P_isomerase_type_A"/>
</dbReference>
<dbReference type="Gene3D" id="3.30.70.260">
    <property type="match status" value="1"/>
</dbReference>
<dbReference type="InterPro" id="IPR037171">
    <property type="entry name" value="NagB/RpiA_transferase-like"/>
</dbReference>
<dbReference type="CDD" id="cd01398">
    <property type="entry name" value="RPI_A"/>
    <property type="match status" value="1"/>
</dbReference>
<keyword evidence="5" id="KW-1185">Reference proteome</keyword>